<dbReference type="PANTHER" id="PTHR38123:SF6">
    <property type="entry name" value="CELL WALL SERINE-THREONINE-RICH GALACTOMANNOPROTEIN MP1 (AFU_ORTHOLOGUE AFUA_4G03240)"/>
    <property type="match status" value="1"/>
</dbReference>
<keyword evidence="3" id="KW-1185">Reference proteome</keyword>
<dbReference type="PANTHER" id="PTHR38123">
    <property type="entry name" value="CELL WALL SERINE-THREONINE-RICH GALACTOMANNOPROTEIN MP1 (AFU_ORTHOLOGUE AFUA_4G03240)"/>
    <property type="match status" value="1"/>
</dbReference>
<proteinExistence type="predicted"/>
<reference evidence="2" key="1">
    <citation type="journal article" date="2023" name="Access Microbiol">
        <title>De-novo genome assembly for Akanthomyces muscarius, a biocontrol agent of insect agricultural pests.</title>
        <authorList>
            <person name="Erdos Z."/>
            <person name="Studholme D.J."/>
            <person name="Raymond B."/>
            <person name="Sharma M."/>
        </authorList>
    </citation>
    <scope>NUCLEOTIDE SEQUENCE</scope>
    <source>
        <strain evidence="2">Ve6</strain>
    </source>
</reference>
<dbReference type="RefSeq" id="XP_056054757.1">
    <property type="nucleotide sequence ID" value="XM_056197737.1"/>
</dbReference>
<evidence type="ECO:0000256" key="1">
    <source>
        <dbReference type="SAM" id="SignalP"/>
    </source>
</evidence>
<dbReference type="AlphaFoldDB" id="A0A9W8QGW9"/>
<name>A0A9W8QGW9_AKAMU</name>
<feature type="signal peptide" evidence="1">
    <location>
        <begin position="1"/>
        <end position="18"/>
    </location>
</feature>
<evidence type="ECO:0000313" key="3">
    <source>
        <dbReference type="Proteomes" id="UP001144673"/>
    </source>
</evidence>
<dbReference type="Proteomes" id="UP001144673">
    <property type="component" value="Chromosome 5"/>
</dbReference>
<dbReference type="KEGG" id="amus:LMH87_010562"/>
<evidence type="ECO:0008006" key="4">
    <source>
        <dbReference type="Google" id="ProtNLM"/>
    </source>
</evidence>
<feature type="chain" id="PRO_5040754051" description="Cell wall galactomannoprotein" evidence="1">
    <location>
        <begin position="19"/>
        <end position="180"/>
    </location>
</feature>
<keyword evidence="1" id="KW-0732">Signal</keyword>
<gene>
    <name evidence="2" type="ORF">LMH87_010562</name>
</gene>
<dbReference type="GO" id="GO:0005576">
    <property type="term" value="C:extracellular region"/>
    <property type="evidence" value="ECO:0007669"/>
    <property type="project" value="TreeGrafter"/>
</dbReference>
<dbReference type="Gene3D" id="1.20.1280.140">
    <property type="match status" value="1"/>
</dbReference>
<organism evidence="2 3">
    <name type="scientific">Akanthomyces muscarius</name>
    <name type="common">Entomopathogenic fungus</name>
    <name type="synonym">Lecanicillium muscarium</name>
    <dbReference type="NCBI Taxonomy" id="2231603"/>
    <lineage>
        <taxon>Eukaryota</taxon>
        <taxon>Fungi</taxon>
        <taxon>Dikarya</taxon>
        <taxon>Ascomycota</taxon>
        <taxon>Pezizomycotina</taxon>
        <taxon>Sordariomycetes</taxon>
        <taxon>Hypocreomycetidae</taxon>
        <taxon>Hypocreales</taxon>
        <taxon>Cordycipitaceae</taxon>
        <taxon>Akanthomyces</taxon>
    </lineage>
</organism>
<accession>A0A9W8QGW9</accession>
<dbReference type="EMBL" id="JAJHUN010000008">
    <property type="protein sequence ID" value="KAJ4154099.1"/>
    <property type="molecule type" value="Genomic_DNA"/>
</dbReference>
<dbReference type="GeneID" id="80897721"/>
<dbReference type="InterPro" id="IPR021054">
    <property type="entry name" value="Cell_wall_mannoprotein_1"/>
</dbReference>
<sequence length="180" mass="18263">MRFTASVVLFAAAATASAKPLVIERSLASITDVLNSVQTSIDGLDTAVKGLNTDAAPVLAASNKLVGTIGSGTTTVQASAGLALFDALGLLAPVEGLMKHAQTLLVDLKGKKDIVQKNGFCQAIGTQISAINDKGNGLINATVSKVPEAYQGIAKGLAQGFADIFDDAQDNFSAGNCVNA</sequence>
<protein>
    <recommendedName>
        <fullName evidence="4">Cell wall galactomannoprotein</fullName>
    </recommendedName>
</protein>
<evidence type="ECO:0000313" key="2">
    <source>
        <dbReference type="EMBL" id="KAJ4154099.1"/>
    </source>
</evidence>
<dbReference type="Pfam" id="PF12296">
    <property type="entry name" value="HsbA"/>
    <property type="match status" value="1"/>
</dbReference>
<comment type="caution">
    <text evidence="2">The sequence shown here is derived from an EMBL/GenBank/DDBJ whole genome shotgun (WGS) entry which is preliminary data.</text>
</comment>